<dbReference type="PANTHER" id="PTHR46481:SF10">
    <property type="entry name" value="ZINC FINGER BED DOMAIN-CONTAINING PROTEIN 39"/>
    <property type="match status" value="1"/>
</dbReference>
<dbReference type="GO" id="GO:0008270">
    <property type="term" value="F:zinc ion binding"/>
    <property type="evidence" value="ECO:0007669"/>
    <property type="project" value="UniProtKB-KW"/>
</dbReference>
<evidence type="ECO:0000256" key="4">
    <source>
        <dbReference type="ARBA" id="ARBA00022833"/>
    </source>
</evidence>
<sequence>MNKAVPKYTIPGRDYFTTKIMPDIYERVQNKVKILAKSANNMSLTTDIWKSKHSEESFISLTGHILSTDFEHHTVVLRSQHFPDCHTALNITTMINKALIMYEIPKHKIHFICSDNAANMTSSLNTIGVTHLPCFLHTLQLVINKSIFEQPGVNSLLIKCKTIVTYYKKSPEAKEKYRNIQIDLGMDQHKLIQDIAIRWNSTFNMLVRMVQDKDALVLFLSNATKLDVTIRADEWTKMANLVQILGKFNEITNILSYRQANSSEILGNVEGLKLYMEQNWMSNFVNLRQTVNEIKAQMKQYFQRFEDNTALICATFLDPRYKLRWWQKKPSDSQYNIESITDLLFEAYSTHGHLCPRNEIDAVSAPAPNEVRTEEEGVNMFDGFSNRGALGEQSFNEFLTSQFPQSQPIRQTQVTEKQLITNEVSRYLEIPENEKLNPYVWWRSNKALYPKLAILANKFLCSPPSSVESERLFSIGGNIITAKRNRLKPENGEMLMSLAHNLKHLGFEY</sequence>
<feature type="non-terminal residue" evidence="7">
    <location>
        <position position="509"/>
    </location>
</feature>
<dbReference type="InterPro" id="IPR012337">
    <property type="entry name" value="RNaseH-like_sf"/>
</dbReference>
<comment type="subcellular location">
    <subcellularLocation>
        <location evidence="1">Nucleus</location>
    </subcellularLocation>
</comment>
<protein>
    <recommendedName>
        <fullName evidence="6">HAT C-terminal dimerisation domain-containing protein</fullName>
    </recommendedName>
</protein>
<evidence type="ECO:0000256" key="3">
    <source>
        <dbReference type="ARBA" id="ARBA00022771"/>
    </source>
</evidence>
<dbReference type="Proteomes" id="UP001497623">
    <property type="component" value="Unassembled WGS sequence"/>
</dbReference>
<dbReference type="InterPro" id="IPR008906">
    <property type="entry name" value="HATC_C_dom"/>
</dbReference>
<evidence type="ECO:0000313" key="8">
    <source>
        <dbReference type="Proteomes" id="UP001497623"/>
    </source>
</evidence>
<comment type="caution">
    <text evidence="7">The sequence shown here is derived from an EMBL/GenBank/DDBJ whole genome shotgun (WGS) entry which is preliminary data.</text>
</comment>
<keyword evidence="3" id="KW-0863">Zinc-finger</keyword>
<dbReference type="AlphaFoldDB" id="A0AAV2QVD5"/>
<dbReference type="GO" id="GO:0046983">
    <property type="term" value="F:protein dimerization activity"/>
    <property type="evidence" value="ECO:0007669"/>
    <property type="project" value="InterPro"/>
</dbReference>
<proteinExistence type="predicted"/>
<feature type="domain" description="HAT C-terminal dimerisation" evidence="6">
    <location>
        <begin position="431"/>
        <end position="502"/>
    </location>
</feature>
<gene>
    <name evidence="7" type="ORF">MNOR_LOCUS17387</name>
</gene>
<dbReference type="EMBL" id="CAXKWB010011931">
    <property type="protein sequence ID" value="CAL4102765.1"/>
    <property type="molecule type" value="Genomic_DNA"/>
</dbReference>
<dbReference type="GO" id="GO:0005634">
    <property type="term" value="C:nucleus"/>
    <property type="evidence" value="ECO:0007669"/>
    <property type="project" value="UniProtKB-SubCell"/>
</dbReference>
<dbReference type="PANTHER" id="PTHR46481">
    <property type="entry name" value="ZINC FINGER BED DOMAIN-CONTAINING PROTEIN 4"/>
    <property type="match status" value="1"/>
</dbReference>
<evidence type="ECO:0000256" key="2">
    <source>
        <dbReference type="ARBA" id="ARBA00022723"/>
    </source>
</evidence>
<keyword evidence="2" id="KW-0479">Metal-binding</keyword>
<keyword evidence="5" id="KW-0539">Nucleus</keyword>
<dbReference type="SUPFAM" id="SSF53098">
    <property type="entry name" value="Ribonuclease H-like"/>
    <property type="match status" value="1"/>
</dbReference>
<organism evidence="7 8">
    <name type="scientific">Meganyctiphanes norvegica</name>
    <name type="common">Northern krill</name>
    <name type="synonym">Thysanopoda norvegica</name>
    <dbReference type="NCBI Taxonomy" id="48144"/>
    <lineage>
        <taxon>Eukaryota</taxon>
        <taxon>Metazoa</taxon>
        <taxon>Ecdysozoa</taxon>
        <taxon>Arthropoda</taxon>
        <taxon>Crustacea</taxon>
        <taxon>Multicrustacea</taxon>
        <taxon>Malacostraca</taxon>
        <taxon>Eumalacostraca</taxon>
        <taxon>Eucarida</taxon>
        <taxon>Euphausiacea</taxon>
        <taxon>Euphausiidae</taxon>
        <taxon>Meganyctiphanes</taxon>
    </lineage>
</organism>
<dbReference type="InterPro" id="IPR052035">
    <property type="entry name" value="ZnF_BED_domain_contain"/>
</dbReference>
<reference evidence="7 8" key="1">
    <citation type="submission" date="2024-05" db="EMBL/GenBank/DDBJ databases">
        <authorList>
            <person name="Wallberg A."/>
        </authorList>
    </citation>
    <scope>NUCLEOTIDE SEQUENCE [LARGE SCALE GENOMIC DNA]</scope>
</reference>
<evidence type="ECO:0000313" key="7">
    <source>
        <dbReference type="EMBL" id="CAL4102765.1"/>
    </source>
</evidence>
<keyword evidence="4" id="KW-0862">Zinc</keyword>
<evidence type="ECO:0000259" key="6">
    <source>
        <dbReference type="Pfam" id="PF05699"/>
    </source>
</evidence>
<accession>A0AAV2QVD5</accession>
<dbReference type="Pfam" id="PF05699">
    <property type="entry name" value="Dimer_Tnp_hAT"/>
    <property type="match status" value="1"/>
</dbReference>
<evidence type="ECO:0000256" key="5">
    <source>
        <dbReference type="ARBA" id="ARBA00023242"/>
    </source>
</evidence>
<name>A0AAV2QVD5_MEGNR</name>
<evidence type="ECO:0000256" key="1">
    <source>
        <dbReference type="ARBA" id="ARBA00004123"/>
    </source>
</evidence>
<keyword evidence="8" id="KW-1185">Reference proteome</keyword>